<evidence type="ECO:0000256" key="4">
    <source>
        <dbReference type="ARBA" id="ARBA00022729"/>
    </source>
</evidence>
<dbReference type="InterPro" id="IPR000914">
    <property type="entry name" value="SBP_5_dom"/>
</dbReference>
<keyword evidence="3" id="KW-0813">Transport</keyword>
<evidence type="ECO:0000256" key="2">
    <source>
        <dbReference type="ARBA" id="ARBA00005695"/>
    </source>
</evidence>
<proteinExistence type="inferred from homology"/>
<comment type="subcellular location">
    <subcellularLocation>
        <location evidence="1">Cell envelope</location>
    </subcellularLocation>
</comment>
<dbReference type="GO" id="GO:0015833">
    <property type="term" value="P:peptide transport"/>
    <property type="evidence" value="ECO:0007669"/>
    <property type="project" value="TreeGrafter"/>
</dbReference>
<dbReference type="GO" id="GO:0030313">
    <property type="term" value="C:cell envelope"/>
    <property type="evidence" value="ECO:0007669"/>
    <property type="project" value="UniProtKB-SubCell"/>
</dbReference>
<comment type="similarity">
    <text evidence="2">Belongs to the bacterial solute-binding protein 5 family.</text>
</comment>
<dbReference type="SUPFAM" id="SSF53850">
    <property type="entry name" value="Periplasmic binding protein-like II"/>
    <property type="match status" value="1"/>
</dbReference>
<dbReference type="Proteomes" id="UP000239322">
    <property type="component" value="Unassembled WGS sequence"/>
</dbReference>
<dbReference type="InterPro" id="IPR039424">
    <property type="entry name" value="SBP_5"/>
</dbReference>
<dbReference type="OrthoDB" id="9801912at2"/>
<accession>A0A2S9Q0L3</accession>
<evidence type="ECO:0000256" key="5">
    <source>
        <dbReference type="SAM" id="SignalP"/>
    </source>
</evidence>
<keyword evidence="4 5" id="KW-0732">Signal</keyword>
<protein>
    <submittedName>
        <fullName evidence="7">Peptide-binding protein</fullName>
    </submittedName>
</protein>
<feature type="signal peptide" evidence="5">
    <location>
        <begin position="1"/>
        <end position="22"/>
    </location>
</feature>
<dbReference type="PANTHER" id="PTHR30290:SF10">
    <property type="entry name" value="PERIPLASMIC OLIGOPEPTIDE-BINDING PROTEIN-RELATED"/>
    <property type="match status" value="1"/>
</dbReference>
<feature type="chain" id="PRO_5015491552" evidence="5">
    <location>
        <begin position="23"/>
        <end position="516"/>
    </location>
</feature>
<evidence type="ECO:0000313" key="7">
    <source>
        <dbReference type="EMBL" id="PRH80211.1"/>
    </source>
</evidence>
<feature type="domain" description="Solute-binding protein family 5" evidence="6">
    <location>
        <begin position="77"/>
        <end position="435"/>
    </location>
</feature>
<evidence type="ECO:0000313" key="8">
    <source>
        <dbReference type="Proteomes" id="UP000239322"/>
    </source>
</evidence>
<dbReference type="PANTHER" id="PTHR30290">
    <property type="entry name" value="PERIPLASMIC BINDING COMPONENT OF ABC TRANSPORTER"/>
    <property type="match status" value="1"/>
</dbReference>
<dbReference type="GO" id="GO:0043190">
    <property type="term" value="C:ATP-binding cassette (ABC) transporter complex"/>
    <property type="evidence" value="ECO:0007669"/>
    <property type="project" value="InterPro"/>
</dbReference>
<name>A0A2S9Q0L3_9ACTN</name>
<dbReference type="GO" id="GO:1904680">
    <property type="term" value="F:peptide transmembrane transporter activity"/>
    <property type="evidence" value="ECO:0007669"/>
    <property type="project" value="TreeGrafter"/>
</dbReference>
<dbReference type="AlphaFoldDB" id="A0A2S9Q0L3"/>
<evidence type="ECO:0000256" key="1">
    <source>
        <dbReference type="ARBA" id="ARBA00004196"/>
    </source>
</evidence>
<dbReference type="PIRSF" id="PIRSF002741">
    <property type="entry name" value="MppA"/>
    <property type="match status" value="1"/>
</dbReference>
<sequence length="516" mass="56491">MRFSRPAAILLCTALLAAGALAWRLRPPDARTDPIVVGTTGTVTSLDPAGAYDTGSWALFENVYQKLLTLAPGSTVPTPDAAESCRFTGAGLRTYTCRLRRDLVFPDGRPVTGADVKFSVDRVRAIASPVGPASVFDTLRAVEAGEAEVTFRLTTADATFPLKLATGAAAIVDRRHYPARTLRTGHQATGTGPYLIRDHQPGRRILLAPNDRYRGAVPRRGAPVEIRYFDDPAELAAAWERRRVDVVNRALPPKLLTEVLGGSPDVRVDEAGSGESRMLVFNLRRGSPAADVAVRRAVAALVDRPRLAAGPYLSTVDPLLSVVPRGYAGHVNAFQDEYPRPSRERAARILSEAGLAPPVKLTYGHRSGPTLAREAAELRRQLEAGGLFRVTVLSADWPDFQRNLHAGRYDVYGFGWVPDFPDPDNFAQPLVGTRNALGNRFSSRRVDALLTATRRHEQRTDAEAGFRALQREVAREVPVLPLWQRKEYVLSSPDVTGAQYLVDGGGSWRLWELRWA</sequence>
<dbReference type="GO" id="GO:0042597">
    <property type="term" value="C:periplasmic space"/>
    <property type="evidence" value="ECO:0007669"/>
    <property type="project" value="UniProtKB-ARBA"/>
</dbReference>
<dbReference type="Gene3D" id="3.40.190.10">
    <property type="entry name" value="Periplasmic binding protein-like II"/>
    <property type="match status" value="1"/>
</dbReference>
<dbReference type="EMBL" id="PVLV01000072">
    <property type="protein sequence ID" value="PRH80211.1"/>
    <property type="molecule type" value="Genomic_DNA"/>
</dbReference>
<keyword evidence="8" id="KW-1185">Reference proteome</keyword>
<comment type="caution">
    <text evidence="7">The sequence shown here is derived from an EMBL/GenBank/DDBJ whole genome shotgun (WGS) entry which is preliminary data.</text>
</comment>
<reference evidence="7 8" key="1">
    <citation type="submission" date="2018-03" db="EMBL/GenBank/DDBJ databases">
        <title>Novel Streptomyces sp. from soil.</title>
        <authorList>
            <person name="Tan G.Y.A."/>
            <person name="Lee Z.Y."/>
        </authorList>
    </citation>
    <scope>NUCLEOTIDE SEQUENCE [LARGE SCALE GENOMIC DNA]</scope>
    <source>
        <strain evidence="7 8">ST5x</strain>
    </source>
</reference>
<gene>
    <name evidence="7" type="ORF">C6N75_05355</name>
</gene>
<organism evidence="7 8">
    <name type="scientific">Streptomyces solincola</name>
    <dbReference type="NCBI Taxonomy" id="2100817"/>
    <lineage>
        <taxon>Bacteria</taxon>
        <taxon>Bacillati</taxon>
        <taxon>Actinomycetota</taxon>
        <taxon>Actinomycetes</taxon>
        <taxon>Kitasatosporales</taxon>
        <taxon>Streptomycetaceae</taxon>
        <taxon>Streptomyces</taxon>
    </lineage>
</organism>
<evidence type="ECO:0000256" key="3">
    <source>
        <dbReference type="ARBA" id="ARBA00022448"/>
    </source>
</evidence>
<dbReference type="RefSeq" id="WP_105867678.1">
    <property type="nucleotide sequence ID" value="NZ_PVLV01000072.1"/>
</dbReference>
<dbReference type="Gene3D" id="3.10.105.10">
    <property type="entry name" value="Dipeptide-binding Protein, Domain 3"/>
    <property type="match status" value="1"/>
</dbReference>
<dbReference type="Pfam" id="PF00496">
    <property type="entry name" value="SBP_bac_5"/>
    <property type="match status" value="1"/>
</dbReference>
<dbReference type="InterPro" id="IPR030678">
    <property type="entry name" value="Peptide/Ni-bd"/>
</dbReference>
<evidence type="ECO:0000259" key="6">
    <source>
        <dbReference type="Pfam" id="PF00496"/>
    </source>
</evidence>